<dbReference type="InterPro" id="IPR024705">
    <property type="entry name" value="Ssp411"/>
</dbReference>
<dbReference type="GO" id="GO:0003824">
    <property type="term" value="F:catalytic activity"/>
    <property type="evidence" value="ECO:0007669"/>
    <property type="project" value="UniProtKB-ARBA"/>
</dbReference>
<comment type="caution">
    <text evidence="2">The sequence shown here is derived from an EMBL/GenBank/DDBJ whole genome shotgun (WGS) entry which is preliminary data.</text>
</comment>
<dbReference type="OrthoDB" id="1923667at2759"/>
<dbReference type="PANTHER" id="PTHR42899:SF1">
    <property type="entry name" value="SPERMATOGENESIS-ASSOCIATED PROTEIN 20"/>
    <property type="match status" value="1"/>
</dbReference>
<dbReference type="Pfam" id="PF03190">
    <property type="entry name" value="Thioredox_DsbH"/>
    <property type="match status" value="1"/>
</dbReference>
<dbReference type="AlphaFoldDB" id="A0A5M8PM53"/>
<protein>
    <recommendedName>
        <fullName evidence="1">Spermatogenesis-associated protein 20-like TRX domain-containing protein</fullName>
    </recommendedName>
</protein>
<dbReference type="SUPFAM" id="SSF48208">
    <property type="entry name" value="Six-hairpin glycosidases"/>
    <property type="match status" value="1"/>
</dbReference>
<dbReference type="Gene3D" id="3.40.30.10">
    <property type="entry name" value="Glutaredoxin"/>
    <property type="match status" value="1"/>
</dbReference>
<evidence type="ECO:0000313" key="2">
    <source>
        <dbReference type="EMBL" id="KAA6409806.1"/>
    </source>
</evidence>
<dbReference type="InterPro" id="IPR004879">
    <property type="entry name" value="Ssp411-like_TRX"/>
</dbReference>
<sequence>MRPALSRASYRKSPFSKAFVFHLRTPSSPAATGAFSDFISRSLSRCLNKRTIMASATEVANGGHLQLENRLSESRSPYVRGHMHNPVAWQMWTPETLALAKKSNRLLFVSIGYAACHWCHVMERESFASPEIARLLNTSFIPIKIDREERPDVDAIYMNYVQATTGGGGWPLNVFLTPDLEPVFGGTYWPGPNHSMTAVRMGETAGFLEILEKVRDVWTVQEGRCRESAKEITRQLKEFAEEGMLSHGRPTGEKEDGGGLELELLEEAYQHFKGRYDEVNGGFSRAPKFPTPVNLEFLLRLGRWPGAVKDIVGEEECATAASMAIHTLRKMARGGIRDQIGYGFARYSVTKDWSLPHFEKMLYDQSQLLSVYLDAFLITHDPEMLGAVYDIATYLTSAPIAAPTGGFFSSEDADSYPARTDTEKREGAYYVWTLKDFHSILGDRDADVCARFYGVTADGNVDSSNDPHDEFISQNVLSIRTTPGLLAKELGMAEEKVVKILKASRTKLRQHRETHRPRPALDDKIVVAWNGLAIGALARTGAALEDIDPAKAKECIAAAEKAVAFIKHELFDESSGRLWRVYRQGRGDAPGFADDYAFLIHGLLDLYEATFDDQHLQFADTLQKTQIHLFHDAPPGTGAFFSTLPPALAPDLLLRLKSGMDAAEPSPNHVSALNLFRLASMLADEAFEALARGTVAAFEAEVQQHPGLFVGLLAAGVVGALGGGGEWFWGGEVGGRGGFAAGETVVRVGGGGALAEGAELVVEGVDAGRDRVLVCEGGCVGRRWWGMGWGRRGEVR</sequence>
<dbReference type="InterPro" id="IPR012341">
    <property type="entry name" value="6hp_glycosidase-like_sf"/>
</dbReference>
<organism evidence="2 3">
    <name type="scientific">Lasallia pustulata</name>
    <dbReference type="NCBI Taxonomy" id="136370"/>
    <lineage>
        <taxon>Eukaryota</taxon>
        <taxon>Fungi</taxon>
        <taxon>Dikarya</taxon>
        <taxon>Ascomycota</taxon>
        <taxon>Pezizomycotina</taxon>
        <taxon>Lecanoromycetes</taxon>
        <taxon>OSLEUM clade</taxon>
        <taxon>Umbilicariomycetidae</taxon>
        <taxon>Umbilicariales</taxon>
        <taxon>Umbilicariaceae</taxon>
        <taxon>Lasallia</taxon>
    </lineage>
</organism>
<dbReference type="Gene3D" id="1.50.10.10">
    <property type="match status" value="1"/>
</dbReference>
<accession>A0A5M8PM53</accession>
<dbReference type="PANTHER" id="PTHR42899">
    <property type="entry name" value="SPERMATOGENESIS-ASSOCIATED PROTEIN 20"/>
    <property type="match status" value="1"/>
</dbReference>
<dbReference type="Proteomes" id="UP000324767">
    <property type="component" value="Unassembled WGS sequence"/>
</dbReference>
<evidence type="ECO:0000259" key="1">
    <source>
        <dbReference type="Pfam" id="PF03190"/>
    </source>
</evidence>
<evidence type="ECO:0000313" key="3">
    <source>
        <dbReference type="Proteomes" id="UP000324767"/>
    </source>
</evidence>
<dbReference type="EMBL" id="VXIT01000010">
    <property type="protein sequence ID" value="KAA6409806.1"/>
    <property type="molecule type" value="Genomic_DNA"/>
</dbReference>
<dbReference type="InterPro" id="IPR036249">
    <property type="entry name" value="Thioredoxin-like_sf"/>
</dbReference>
<gene>
    <name evidence="2" type="ORF">FRX48_06418</name>
</gene>
<feature type="domain" description="Spermatogenesis-associated protein 20-like TRX" evidence="1">
    <location>
        <begin position="68"/>
        <end position="237"/>
    </location>
</feature>
<dbReference type="PIRSF" id="PIRSF006402">
    <property type="entry name" value="UCP006402_thioredoxin"/>
    <property type="match status" value="1"/>
</dbReference>
<dbReference type="GO" id="GO:0005975">
    <property type="term" value="P:carbohydrate metabolic process"/>
    <property type="evidence" value="ECO:0007669"/>
    <property type="project" value="InterPro"/>
</dbReference>
<dbReference type="InterPro" id="IPR008928">
    <property type="entry name" value="6-hairpin_glycosidase_sf"/>
</dbReference>
<name>A0A5M8PM53_9LECA</name>
<proteinExistence type="predicted"/>
<reference evidence="2 3" key="1">
    <citation type="submission" date="2019-09" db="EMBL/GenBank/DDBJ databases">
        <title>The hologenome of the rock-dwelling lichen Lasallia pustulata.</title>
        <authorList>
            <person name="Greshake Tzovaras B."/>
            <person name="Segers F."/>
            <person name="Bicker A."/>
            <person name="Dal Grande F."/>
            <person name="Otte J."/>
            <person name="Hankeln T."/>
            <person name="Schmitt I."/>
            <person name="Ebersberger I."/>
        </authorList>
    </citation>
    <scope>NUCLEOTIDE SEQUENCE [LARGE SCALE GENOMIC DNA]</scope>
    <source>
        <strain evidence="2">A1-1</strain>
    </source>
</reference>
<dbReference type="SUPFAM" id="SSF52833">
    <property type="entry name" value="Thioredoxin-like"/>
    <property type="match status" value="1"/>
</dbReference>
<dbReference type="CDD" id="cd02955">
    <property type="entry name" value="SSP411"/>
    <property type="match status" value="1"/>
</dbReference>